<feature type="region of interest" description="Disordered" evidence="8">
    <location>
        <begin position="1"/>
        <end position="20"/>
    </location>
</feature>
<dbReference type="Proteomes" id="UP001329825">
    <property type="component" value="Chromosome 8"/>
</dbReference>
<dbReference type="GeneID" id="87958443"/>
<evidence type="ECO:0000256" key="4">
    <source>
        <dbReference type="ARBA" id="ARBA00023015"/>
    </source>
</evidence>
<sequence>MNLTEPSSSSSARHRGHAPAACKSCRQRRVRCLYDSQAKVCHNFRRRGDLCEIQSEEDSRRRISYTVAQHLRARIHQLETENAQLINQQSSSTTHSTPDETKGVYSSGQADKATFELLDRLKVFGAGGEICHYGPTSAFAYLPDLQMMRPSIIDVNSDPSILHDPTRWRSCLPSNLNISWFEHQQLIDAFTRFFASWLYAMDIAKFQVDMHRLAGITRSDYYCPLLHNAILAMACRFVPNPDRPSNAVHILRQQALSYYHEELESPVVATVNGMMLLASLHTEEGYTNTGAAYFATAVQTAVTLGLNVNSAYLVRYGQISSERQHLRNNTFWSVFCQDRLWALALGRQPILGAFNVPMPDNDELLQRYSAGNGSDEIRQVSLGFSETCKLSRLAGIIMDQIYGFASPPELSKTCNGIYRQIDAWRRELPRNLLPVRDPSTPPQVHTLNITADLLSILALRPLYHNILDMIAEDEAIRCCDRHAAQINESLKHWQETYGLRNCPLLLGHAAFGAATVHLLASVTPRDPPNEMTYNPKARCEESITILKSMGISRAAQMGDILQSLSREWWVEDATLTNERELDELLQALYTVNPMVL</sequence>
<dbReference type="CDD" id="cd00067">
    <property type="entry name" value="GAL4"/>
    <property type="match status" value="1"/>
</dbReference>
<evidence type="ECO:0000256" key="2">
    <source>
        <dbReference type="ARBA" id="ARBA00022723"/>
    </source>
</evidence>
<dbReference type="Gene3D" id="4.10.240.10">
    <property type="entry name" value="Zn(2)-C6 fungal-type DNA-binding domain"/>
    <property type="match status" value="1"/>
</dbReference>
<evidence type="ECO:0000256" key="5">
    <source>
        <dbReference type="ARBA" id="ARBA00023125"/>
    </source>
</evidence>
<keyword evidence="7" id="KW-0539">Nucleus</keyword>
<accession>A0ABZ1D771</accession>
<dbReference type="PANTHER" id="PTHR31313:SF81">
    <property type="entry name" value="TY1 ENHANCER ACTIVATOR"/>
    <property type="match status" value="1"/>
</dbReference>
<keyword evidence="5" id="KW-0238">DNA-binding</keyword>
<keyword evidence="2" id="KW-0479">Metal-binding</keyword>
<dbReference type="Pfam" id="PF04082">
    <property type="entry name" value="Fungal_trans"/>
    <property type="match status" value="1"/>
</dbReference>
<evidence type="ECO:0000256" key="3">
    <source>
        <dbReference type="ARBA" id="ARBA00022833"/>
    </source>
</evidence>
<dbReference type="InterPro" id="IPR007219">
    <property type="entry name" value="XnlR_reg_dom"/>
</dbReference>
<feature type="region of interest" description="Disordered" evidence="8">
    <location>
        <begin position="85"/>
        <end position="107"/>
    </location>
</feature>
<evidence type="ECO:0000313" key="10">
    <source>
        <dbReference type="EMBL" id="WRT69329.1"/>
    </source>
</evidence>
<evidence type="ECO:0000259" key="9">
    <source>
        <dbReference type="SMART" id="SM00906"/>
    </source>
</evidence>
<dbReference type="RefSeq" id="XP_062794068.1">
    <property type="nucleotide sequence ID" value="XM_062938017.1"/>
</dbReference>
<evidence type="ECO:0000256" key="6">
    <source>
        <dbReference type="ARBA" id="ARBA00023163"/>
    </source>
</evidence>
<evidence type="ECO:0000256" key="1">
    <source>
        <dbReference type="ARBA" id="ARBA00004123"/>
    </source>
</evidence>
<gene>
    <name evidence="10" type="ORF">IL334_006313</name>
</gene>
<evidence type="ECO:0000313" key="11">
    <source>
        <dbReference type="Proteomes" id="UP001329825"/>
    </source>
</evidence>
<dbReference type="InterPro" id="IPR051615">
    <property type="entry name" value="Transcr_Regulatory_Elem"/>
</dbReference>
<name>A0ABZ1D771_9TREE</name>
<keyword evidence="3" id="KW-0862">Zinc</keyword>
<dbReference type="CDD" id="cd12148">
    <property type="entry name" value="fungal_TF_MHR"/>
    <property type="match status" value="1"/>
</dbReference>
<proteinExistence type="predicted"/>
<keyword evidence="4" id="KW-0805">Transcription regulation</keyword>
<feature type="compositionally biased region" description="Polar residues" evidence="8">
    <location>
        <begin position="85"/>
        <end position="96"/>
    </location>
</feature>
<reference evidence="10 11" key="1">
    <citation type="submission" date="2024-01" db="EMBL/GenBank/DDBJ databases">
        <title>Comparative genomics of Cryptococcus and Kwoniella reveals pathogenesis evolution and contrasting modes of karyotype evolution via chromosome fusion or intercentromeric recombination.</title>
        <authorList>
            <person name="Coelho M.A."/>
            <person name="David-Palma M."/>
            <person name="Shea T."/>
            <person name="Bowers K."/>
            <person name="McGinley-Smith S."/>
            <person name="Mohammad A.W."/>
            <person name="Gnirke A."/>
            <person name="Yurkov A.M."/>
            <person name="Nowrousian M."/>
            <person name="Sun S."/>
            <person name="Cuomo C.A."/>
            <person name="Heitman J."/>
        </authorList>
    </citation>
    <scope>NUCLEOTIDE SEQUENCE [LARGE SCALE GENOMIC DNA]</scope>
    <source>
        <strain evidence="10">CBS 11374</strain>
    </source>
</reference>
<comment type="subcellular location">
    <subcellularLocation>
        <location evidence="1">Nucleus</location>
    </subcellularLocation>
</comment>
<evidence type="ECO:0000256" key="8">
    <source>
        <dbReference type="SAM" id="MobiDB-lite"/>
    </source>
</evidence>
<dbReference type="SMART" id="SM00906">
    <property type="entry name" value="Fungal_trans"/>
    <property type="match status" value="1"/>
</dbReference>
<dbReference type="InterPro" id="IPR036864">
    <property type="entry name" value="Zn2-C6_fun-type_DNA-bd_sf"/>
</dbReference>
<feature type="domain" description="Xylanolytic transcriptional activator regulatory" evidence="9">
    <location>
        <begin position="290"/>
        <end position="365"/>
    </location>
</feature>
<dbReference type="InterPro" id="IPR001138">
    <property type="entry name" value="Zn2Cys6_DnaBD"/>
</dbReference>
<organism evidence="10 11">
    <name type="scientific">Kwoniella shivajii</name>
    <dbReference type="NCBI Taxonomy" id="564305"/>
    <lineage>
        <taxon>Eukaryota</taxon>
        <taxon>Fungi</taxon>
        <taxon>Dikarya</taxon>
        <taxon>Basidiomycota</taxon>
        <taxon>Agaricomycotina</taxon>
        <taxon>Tremellomycetes</taxon>
        <taxon>Tremellales</taxon>
        <taxon>Cryptococcaceae</taxon>
        <taxon>Kwoniella</taxon>
    </lineage>
</organism>
<dbReference type="PANTHER" id="PTHR31313">
    <property type="entry name" value="TY1 ENHANCER ACTIVATOR"/>
    <property type="match status" value="1"/>
</dbReference>
<keyword evidence="6" id="KW-0804">Transcription</keyword>
<dbReference type="EMBL" id="CP141888">
    <property type="protein sequence ID" value="WRT69329.1"/>
    <property type="molecule type" value="Genomic_DNA"/>
</dbReference>
<keyword evidence="11" id="KW-1185">Reference proteome</keyword>
<evidence type="ECO:0000256" key="7">
    <source>
        <dbReference type="ARBA" id="ARBA00023242"/>
    </source>
</evidence>
<protein>
    <recommendedName>
        <fullName evidence="9">Xylanolytic transcriptional activator regulatory domain-containing protein</fullName>
    </recommendedName>
</protein>